<keyword evidence="2" id="KW-1185">Reference proteome</keyword>
<dbReference type="Gramene" id="KVI00678">
    <property type="protein sequence ID" value="KVI00678"/>
    <property type="gene ID" value="Ccrd_021075"/>
</dbReference>
<accession>A0A118K009</accession>
<name>A0A118K009_CYNCS</name>
<sequence length="93" mass="10832">MVALLYFVEGMHVNIRWRGSGIGDLVYIQFRPEISSSQGTSIYRRKQRLNSKDCNKAFALRLGHYLASITHLKHVESDKEAILLKRENVEWKL</sequence>
<evidence type="ECO:0000313" key="2">
    <source>
        <dbReference type="Proteomes" id="UP000243975"/>
    </source>
</evidence>
<dbReference type="Proteomes" id="UP000243975">
    <property type="component" value="Unassembled WGS sequence"/>
</dbReference>
<protein>
    <submittedName>
        <fullName evidence="1">Uncharacterized protein</fullName>
    </submittedName>
</protein>
<evidence type="ECO:0000313" key="1">
    <source>
        <dbReference type="EMBL" id="KVI00678.1"/>
    </source>
</evidence>
<dbReference type="EMBL" id="LEKV01003359">
    <property type="protein sequence ID" value="KVI00678.1"/>
    <property type="molecule type" value="Genomic_DNA"/>
</dbReference>
<dbReference type="AlphaFoldDB" id="A0A118K009"/>
<organism evidence="1 2">
    <name type="scientific">Cynara cardunculus var. scolymus</name>
    <name type="common">Globe artichoke</name>
    <name type="synonym">Cynara scolymus</name>
    <dbReference type="NCBI Taxonomy" id="59895"/>
    <lineage>
        <taxon>Eukaryota</taxon>
        <taxon>Viridiplantae</taxon>
        <taxon>Streptophyta</taxon>
        <taxon>Embryophyta</taxon>
        <taxon>Tracheophyta</taxon>
        <taxon>Spermatophyta</taxon>
        <taxon>Magnoliopsida</taxon>
        <taxon>eudicotyledons</taxon>
        <taxon>Gunneridae</taxon>
        <taxon>Pentapetalae</taxon>
        <taxon>asterids</taxon>
        <taxon>campanulids</taxon>
        <taxon>Asterales</taxon>
        <taxon>Asteraceae</taxon>
        <taxon>Carduoideae</taxon>
        <taxon>Cardueae</taxon>
        <taxon>Carduinae</taxon>
        <taxon>Cynara</taxon>
    </lineage>
</organism>
<reference evidence="1 2" key="1">
    <citation type="journal article" date="2016" name="Sci. Rep.">
        <title>The genome sequence of the outbreeding globe artichoke constructed de novo incorporating a phase-aware low-pass sequencing strategy of F1 progeny.</title>
        <authorList>
            <person name="Scaglione D."/>
            <person name="Reyes-Chin-Wo S."/>
            <person name="Acquadro A."/>
            <person name="Froenicke L."/>
            <person name="Portis E."/>
            <person name="Beitel C."/>
            <person name="Tirone M."/>
            <person name="Mauro R."/>
            <person name="Lo Monaco A."/>
            <person name="Mauromicale G."/>
            <person name="Faccioli P."/>
            <person name="Cattivelli L."/>
            <person name="Rieseberg L."/>
            <person name="Michelmore R."/>
            <person name="Lanteri S."/>
        </authorList>
    </citation>
    <scope>NUCLEOTIDE SEQUENCE [LARGE SCALE GENOMIC DNA]</scope>
    <source>
        <strain evidence="1">2C</strain>
    </source>
</reference>
<proteinExistence type="predicted"/>
<comment type="caution">
    <text evidence="1">The sequence shown here is derived from an EMBL/GenBank/DDBJ whole genome shotgun (WGS) entry which is preliminary data.</text>
</comment>
<gene>
    <name evidence="1" type="ORF">Ccrd_021075</name>
</gene>